<keyword evidence="4" id="KW-0963">Cytoplasm</keyword>
<feature type="region of interest" description="Disordered" evidence="10">
    <location>
        <begin position="251"/>
        <end position="296"/>
    </location>
</feature>
<keyword evidence="9" id="KW-0539">Nucleus</keyword>
<feature type="compositionally biased region" description="Low complexity" evidence="10">
    <location>
        <begin position="551"/>
        <end position="596"/>
    </location>
</feature>
<evidence type="ECO:0000256" key="5">
    <source>
        <dbReference type="ARBA" id="ARBA00022553"/>
    </source>
</evidence>
<sequence length="695" mass="76954">MANPRKFSEKIALHNQKQAEETAAFEAIMREVSGATRGAFQKHLHITQNLGAYRGGSLPNVNQIASSNSGILQTALQNLKDIEQGRAGPRDRSRQGLVQQRGRAFPTRADCSPYGATTYLSLPPDTSWRRLYPHLNGVSLPRTNSDSALHTSTMVQQVDNILTSNTPPTHKRVLQVAEENSVQDNMKYWDPKKLGQVRPKSCEVPNINIYPSQEQDSGVHIPISNHAGSLPDLSVLQFPSPLVTPLDEEEQNFASSVTTGSNINLSPNMNMSPTQVSPPQQSVSARRNLQSSPSPLVLTNVNQMRLPLSPPVSCVNPNSGLTGVSGSASSQSSSRVLQCMYSQVPHRQQPHGGGQQPVAQQQQHHHQQQQQQQQQQHHHPPQQVHHHIAPQVHVTPPPCDDSQVNRTKPSLTQYRNSESSCQSPTSPLSQTSYSPVQSPGLPPNSTSLDNTACTEAFYIQQQKTNQLQHQLEHFNMLQDNQPSLNSCNSNSLTNLAGYSISPQTLEFTEEDMQSLTAVTGGNQEFNLSSFYSDLNPLCTQPQQQLLNTAVTSPQHQQSPQHHQTSHQQQQTQQQHTHPQQQQPSSPHHPHQQLSPQNNSKIPHIIFTDRPAGDWKYLLQDENTNPGADDLSRQDFARELGNAITGLNDFDADYLPEEEALKIGLVPLDIDDVQMLTDPNLVTDAATEDSFKLDRQ</sequence>
<protein>
    <submittedName>
        <fullName evidence="15">CREB-regulated transcription coactivator 1 isoform X1</fullName>
    </submittedName>
</protein>
<evidence type="ECO:0000256" key="7">
    <source>
        <dbReference type="ARBA" id="ARBA00023159"/>
    </source>
</evidence>
<dbReference type="PANTHER" id="PTHR13589:SF15">
    <property type="entry name" value="CREB-REGULATED TRANSCRIPTION COACTIVATOR, ISOFORM B"/>
    <property type="match status" value="1"/>
</dbReference>
<keyword evidence="14" id="KW-1185">Reference proteome</keyword>
<evidence type="ECO:0000313" key="15">
    <source>
        <dbReference type="RefSeq" id="XP_036363856.1"/>
    </source>
</evidence>
<dbReference type="Pfam" id="PF12885">
    <property type="entry name" value="TORC_M"/>
    <property type="match status" value="1"/>
</dbReference>
<evidence type="ECO:0000259" key="12">
    <source>
        <dbReference type="Pfam" id="PF12885"/>
    </source>
</evidence>
<dbReference type="InterPro" id="IPR024785">
    <property type="entry name" value="TORC_C"/>
</dbReference>
<evidence type="ECO:0000256" key="9">
    <source>
        <dbReference type="ARBA" id="ARBA00023242"/>
    </source>
</evidence>
<organism evidence="14 15">
    <name type="scientific">Octopus sinensis</name>
    <name type="common">East Asian common octopus</name>
    <dbReference type="NCBI Taxonomy" id="2607531"/>
    <lineage>
        <taxon>Eukaryota</taxon>
        <taxon>Metazoa</taxon>
        <taxon>Spiralia</taxon>
        <taxon>Lophotrochozoa</taxon>
        <taxon>Mollusca</taxon>
        <taxon>Cephalopoda</taxon>
        <taxon>Coleoidea</taxon>
        <taxon>Octopodiformes</taxon>
        <taxon>Octopoda</taxon>
        <taxon>Incirrata</taxon>
        <taxon>Octopodidae</taxon>
        <taxon>Octopus</taxon>
    </lineage>
</organism>
<dbReference type="Pfam" id="PF12886">
    <property type="entry name" value="TORC_C"/>
    <property type="match status" value="1"/>
</dbReference>
<feature type="compositionally biased region" description="Polar residues" evidence="10">
    <location>
        <begin position="402"/>
        <end position="449"/>
    </location>
</feature>
<keyword evidence="5" id="KW-0597">Phosphoprotein</keyword>
<feature type="region of interest" description="Disordered" evidence="10">
    <location>
        <begin position="548"/>
        <end position="600"/>
    </location>
</feature>
<proteinExistence type="inferred from homology"/>
<dbReference type="Proteomes" id="UP000515154">
    <property type="component" value="Linkage group LG12"/>
</dbReference>
<evidence type="ECO:0000313" key="14">
    <source>
        <dbReference type="Proteomes" id="UP000515154"/>
    </source>
</evidence>
<dbReference type="GO" id="GO:0008140">
    <property type="term" value="F:cAMP response element binding protein binding"/>
    <property type="evidence" value="ECO:0007669"/>
    <property type="project" value="InterPro"/>
</dbReference>
<dbReference type="GO" id="GO:0051289">
    <property type="term" value="P:protein homotetramerization"/>
    <property type="evidence" value="ECO:0007669"/>
    <property type="project" value="InterPro"/>
</dbReference>
<evidence type="ECO:0000256" key="3">
    <source>
        <dbReference type="ARBA" id="ARBA00007167"/>
    </source>
</evidence>
<evidence type="ECO:0000259" key="11">
    <source>
        <dbReference type="Pfam" id="PF12884"/>
    </source>
</evidence>
<evidence type="ECO:0000256" key="8">
    <source>
        <dbReference type="ARBA" id="ARBA00023163"/>
    </source>
</evidence>
<evidence type="ECO:0000256" key="6">
    <source>
        <dbReference type="ARBA" id="ARBA00023015"/>
    </source>
</evidence>
<gene>
    <name evidence="15" type="primary">LOC115217859</name>
</gene>
<comment type="subcellular location">
    <subcellularLocation>
        <location evidence="2">Cytoplasm</location>
    </subcellularLocation>
    <subcellularLocation>
        <location evidence="1">Nucleus</location>
    </subcellularLocation>
</comment>
<name>A0A7E6F7W2_9MOLL</name>
<dbReference type="GO" id="GO:0005737">
    <property type="term" value="C:cytoplasm"/>
    <property type="evidence" value="ECO:0007669"/>
    <property type="project" value="UniProtKB-SubCell"/>
</dbReference>
<feature type="compositionally biased region" description="Basic residues" evidence="10">
    <location>
        <begin position="376"/>
        <end position="388"/>
    </location>
</feature>
<keyword evidence="8" id="KW-0804">Transcription</keyword>
<feature type="region of interest" description="Disordered" evidence="10">
    <location>
        <begin position="343"/>
        <end position="449"/>
    </location>
</feature>
<accession>A0A7E6F7W2</accession>
<evidence type="ECO:0000256" key="2">
    <source>
        <dbReference type="ARBA" id="ARBA00004496"/>
    </source>
</evidence>
<dbReference type="Pfam" id="PF12884">
    <property type="entry name" value="TORC_N"/>
    <property type="match status" value="1"/>
</dbReference>
<evidence type="ECO:0000256" key="4">
    <source>
        <dbReference type="ARBA" id="ARBA00022490"/>
    </source>
</evidence>
<feature type="domain" description="Transducer of regulated CREB activity C-terminal" evidence="13">
    <location>
        <begin position="631"/>
        <end position="694"/>
    </location>
</feature>
<evidence type="ECO:0000256" key="10">
    <source>
        <dbReference type="SAM" id="MobiDB-lite"/>
    </source>
</evidence>
<dbReference type="InterPro" id="IPR024786">
    <property type="entry name" value="TORC"/>
</dbReference>
<dbReference type="GO" id="GO:0005634">
    <property type="term" value="C:nucleus"/>
    <property type="evidence" value="ECO:0007669"/>
    <property type="project" value="UniProtKB-SubCell"/>
</dbReference>
<reference evidence="15" key="1">
    <citation type="submission" date="2025-08" db="UniProtKB">
        <authorList>
            <consortium name="RefSeq"/>
        </authorList>
    </citation>
    <scope>IDENTIFICATION</scope>
</reference>
<dbReference type="AlphaFoldDB" id="A0A7E6F7W2"/>
<feature type="domain" description="Transducer of regulated CREB activity N-terminal" evidence="11">
    <location>
        <begin position="3"/>
        <end position="59"/>
    </location>
</feature>
<feature type="domain" description="Transducer of regulated CREB activity middle" evidence="12">
    <location>
        <begin position="142"/>
        <end position="269"/>
    </location>
</feature>
<dbReference type="InterPro" id="IPR024783">
    <property type="entry name" value="TORC_N"/>
</dbReference>
<comment type="similarity">
    <text evidence="3">Belongs to the TORC family.</text>
</comment>
<evidence type="ECO:0000259" key="13">
    <source>
        <dbReference type="Pfam" id="PF12886"/>
    </source>
</evidence>
<feature type="compositionally biased region" description="Polar residues" evidence="10">
    <location>
        <begin position="252"/>
        <end position="296"/>
    </location>
</feature>
<dbReference type="InterPro" id="IPR024784">
    <property type="entry name" value="TORC_M"/>
</dbReference>
<feature type="compositionally biased region" description="Low complexity" evidence="10">
    <location>
        <begin position="356"/>
        <end position="375"/>
    </location>
</feature>
<dbReference type="RefSeq" id="XP_036363856.1">
    <property type="nucleotide sequence ID" value="XM_036507963.1"/>
</dbReference>
<evidence type="ECO:0000256" key="1">
    <source>
        <dbReference type="ARBA" id="ARBA00004123"/>
    </source>
</evidence>
<keyword evidence="7" id="KW-0010">Activator</keyword>
<dbReference type="GO" id="GO:0045944">
    <property type="term" value="P:positive regulation of transcription by RNA polymerase II"/>
    <property type="evidence" value="ECO:0007669"/>
    <property type="project" value="TreeGrafter"/>
</dbReference>
<keyword evidence="6" id="KW-0805">Transcription regulation</keyword>
<dbReference type="PANTHER" id="PTHR13589">
    <property type="entry name" value="CREB-REGULATED TRANSCRIPTION COACTIVATOR"/>
    <property type="match status" value="1"/>
</dbReference>